<dbReference type="AlphaFoldDB" id="A0A383B7L7"/>
<protein>
    <submittedName>
        <fullName evidence="1">Uncharacterized protein</fullName>
    </submittedName>
</protein>
<accession>A0A383B7L7</accession>
<gene>
    <name evidence="1" type="ORF">METZ01_LOCUS468728</name>
</gene>
<name>A0A383B7L7_9ZZZZ</name>
<sequence>MRDEPAKLYIPIPNGKNLMPKMYKLYGRRIEDRFFTTKS</sequence>
<evidence type="ECO:0000313" key="1">
    <source>
        <dbReference type="EMBL" id="SVE15874.1"/>
    </source>
</evidence>
<proteinExistence type="predicted"/>
<dbReference type="EMBL" id="UINC01198080">
    <property type="protein sequence ID" value="SVE15874.1"/>
    <property type="molecule type" value="Genomic_DNA"/>
</dbReference>
<feature type="non-terminal residue" evidence="1">
    <location>
        <position position="39"/>
    </location>
</feature>
<reference evidence="1" key="1">
    <citation type="submission" date="2018-05" db="EMBL/GenBank/DDBJ databases">
        <authorList>
            <person name="Lanie J.A."/>
            <person name="Ng W.-L."/>
            <person name="Kazmierczak K.M."/>
            <person name="Andrzejewski T.M."/>
            <person name="Davidsen T.M."/>
            <person name="Wayne K.J."/>
            <person name="Tettelin H."/>
            <person name="Glass J.I."/>
            <person name="Rusch D."/>
            <person name="Podicherti R."/>
            <person name="Tsui H.-C.T."/>
            <person name="Winkler M.E."/>
        </authorList>
    </citation>
    <scope>NUCLEOTIDE SEQUENCE</scope>
</reference>
<organism evidence="1">
    <name type="scientific">marine metagenome</name>
    <dbReference type="NCBI Taxonomy" id="408172"/>
    <lineage>
        <taxon>unclassified sequences</taxon>
        <taxon>metagenomes</taxon>
        <taxon>ecological metagenomes</taxon>
    </lineage>
</organism>